<dbReference type="AlphaFoldDB" id="U5DR14"/>
<comment type="caution">
    <text evidence="1">The sequence shown here is derived from an EMBL/GenBank/DDBJ whole genome shotgun (WGS) entry which is preliminary data.</text>
</comment>
<sequence length="84" mass="9025">MRSKKALKVSAIPSSLREKQYFFVVLKWDARAGFGVSLPAGSAPAPPSPIGLHLLFTKLLSSYTLGKGLAGDRAPCNWVQTIIP</sequence>
<protein>
    <submittedName>
        <fullName evidence="1">Uncharacterized protein</fullName>
    </submittedName>
</protein>
<organism evidence="1 2">
    <name type="scientific">Rubidibacter lacunae KORDI 51-2</name>
    <dbReference type="NCBI Taxonomy" id="582515"/>
    <lineage>
        <taxon>Bacteria</taxon>
        <taxon>Bacillati</taxon>
        <taxon>Cyanobacteriota</taxon>
        <taxon>Cyanophyceae</taxon>
        <taxon>Oscillatoriophycideae</taxon>
        <taxon>Chroococcales</taxon>
        <taxon>Aphanothecaceae</taxon>
        <taxon>Rubidibacter</taxon>
    </lineage>
</organism>
<evidence type="ECO:0000313" key="2">
    <source>
        <dbReference type="Proteomes" id="UP000016960"/>
    </source>
</evidence>
<dbReference type="EMBL" id="ASSJ01000031">
    <property type="protein sequence ID" value="ERN42115.1"/>
    <property type="molecule type" value="Genomic_DNA"/>
</dbReference>
<accession>U5DR14</accession>
<keyword evidence="2" id="KW-1185">Reference proteome</keyword>
<proteinExistence type="predicted"/>
<dbReference type="Proteomes" id="UP000016960">
    <property type="component" value="Unassembled WGS sequence"/>
</dbReference>
<reference evidence="1 2" key="1">
    <citation type="submission" date="2013-05" db="EMBL/GenBank/DDBJ databases">
        <title>Draft genome sequence of Rubidibacter lacunae KORDI 51-2.</title>
        <authorList>
            <person name="Choi D.H."/>
            <person name="Noh J.H."/>
            <person name="Kwon K.-K."/>
            <person name="Lee J.-H."/>
            <person name="Ryu J.-Y."/>
        </authorList>
    </citation>
    <scope>NUCLEOTIDE SEQUENCE [LARGE SCALE GENOMIC DNA]</scope>
    <source>
        <strain evidence="1 2">KORDI 51-2</strain>
    </source>
</reference>
<dbReference type="InParanoid" id="U5DR14"/>
<gene>
    <name evidence="1" type="ORF">KR51_00012040</name>
</gene>
<evidence type="ECO:0000313" key="1">
    <source>
        <dbReference type="EMBL" id="ERN42115.1"/>
    </source>
</evidence>
<name>U5DR14_9CHRO</name>